<organism evidence="3 4">
    <name type="scientific">Granulicella pectinivorans</name>
    <dbReference type="NCBI Taxonomy" id="474950"/>
    <lineage>
        <taxon>Bacteria</taxon>
        <taxon>Pseudomonadati</taxon>
        <taxon>Acidobacteriota</taxon>
        <taxon>Terriglobia</taxon>
        <taxon>Terriglobales</taxon>
        <taxon>Acidobacteriaceae</taxon>
        <taxon>Granulicella</taxon>
    </lineage>
</organism>
<dbReference type="PANTHER" id="PTHR30143">
    <property type="entry name" value="ACID HYDRATASE"/>
    <property type="match status" value="1"/>
</dbReference>
<dbReference type="Proteomes" id="UP000199024">
    <property type="component" value="Unassembled WGS sequence"/>
</dbReference>
<reference evidence="3 4" key="1">
    <citation type="submission" date="2016-10" db="EMBL/GenBank/DDBJ databases">
        <authorList>
            <person name="de Groot N.N."/>
        </authorList>
    </citation>
    <scope>NUCLEOTIDE SEQUENCE [LARGE SCALE GENOMIC DNA]</scope>
    <source>
        <strain evidence="3 4">DSM 21001</strain>
    </source>
</reference>
<dbReference type="Gene3D" id="3.90.850.10">
    <property type="entry name" value="Fumarylacetoacetase-like, C-terminal domain"/>
    <property type="match status" value="1"/>
</dbReference>
<evidence type="ECO:0000259" key="2">
    <source>
        <dbReference type="Pfam" id="PF01557"/>
    </source>
</evidence>
<dbReference type="Pfam" id="PF01557">
    <property type="entry name" value="FAA_hydrolase"/>
    <property type="match status" value="1"/>
</dbReference>
<dbReference type="InterPro" id="IPR050772">
    <property type="entry name" value="Hydratase-Decarb/MhpD_sf"/>
</dbReference>
<keyword evidence="4" id="KW-1185">Reference proteome</keyword>
<protein>
    <submittedName>
        <fullName evidence="3">2-keto-4-pentenoate hydratase</fullName>
    </submittedName>
</protein>
<accession>A0A1I6MHH1</accession>
<dbReference type="STRING" id="474950.SAMN05421771_2656"/>
<dbReference type="EMBL" id="FOZL01000001">
    <property type="protein sequence ID" value="SFS15144.1"/>
    <property type="molecule type" value="Genomic_DNA"/>
</dbReference>
<sequence length="261" mass="27827">MSISAVRESQLLQAVNLLLDARRTSTPIADLPVEIRPTTIEESYWVQDAMAQAFGPVGGYKIGAPNAEATPMFAPMPLGWIAPGGSLLSGAQWRYRGLEAEIAFQLAHDLPARATPYSREEALAAVGSCHPVIEVLEAGLIDPTAADKFSGWADLQMHGGLIYGPAIEGWQTIDWNAEKVALAVDGTIRVERTGSNTSGDLLKLIPWLANHGTARTGGLKAGQWITTGSWTGNTQAEAGSTVDVSFQNAGRVTLRFAPSEF</sequence>
<dbReference type="AlphaFoldDB" id="A0A1I6MHH1"/>
<evidence type="ECO:0000313" key="3">
    <source>
        <dbReference type="EMBL" id="SFS15144.1"/>
    </source>
</evidence>
<dbReference type="PANTHER" id="PTHR30143:SF0">
    <property type="entry name" value="2-KETO-4-PENTENOATE HYDRATASE"/>
    <property type="match status" value="1"/>
</dbReference>
<proteinExistence type="predicted"/>
<evidence type="ECO:0000256" key="1">
    <source>
        <dbReference type="ARBA" id="ARBA00023239"/>
    </source>
</evidence>
<dbReference type="SUPFAM" id="SSF56529">
    <property type="entry name" value="FAH"/>
    <property type="match status" value="1"/>
</dbReference>
<dbReference type="InterPro" id="IPR011234">
    <property type="entry name" value="Fumarylacetoacetase-like_C"/>
</dbReference>
<dbReference type="GO" id="GO:0005737">
    <property type="term" value="C:cytoplasm"/>
    <property type="evidence" value="ECO:0007669"/>
    <property type="project" value="TreeGrafter"/>
</dbReference>
<feature type="domain" description="Fumarylacetoacetase-like C-terminal" evidence="2">
    <location>
        <begin position="98"/>
        <end position="254"/>
    </location>
</feature>
<gene>
    <name evidence="3" type="ORF">SAMN05421771_2656</name>
</gene>
<name>A0A1I6MHH1_9BACT</name>
<dbReference type="GO" id="GO:0008684">
    <property type="term" value="F:2-oxopent-4-enoate hydratase activity"/>
    <property type="evidence" value="ECO:0007669"/>
    <property type="project" value="TreeGrafter"/>
</dbReference>
<keyword evidence="1" id="KW-0456">Lyase</keyword>
<dbReference type="RefSeq" id="WP_175529019.1">
    <property type="nucleotide sequence ID" value="NZ_FOZL01000001.1"/>
</dbReference>
<evidence type="ECO:0000313" key="4">
    <source>
        <dbReference type="Proteomes" id="UP000199024"/>
    </source>
</evidence>
<dbReference type="InterPro" id="IPR036663">
    <property type="entry name" value="Fumarylacetoacetase_C_sf"/>
</dbReference>